<feature type="compositionally biased region" description="Low complexity" evidence="2">
    <location>
        <begin position="582"/>
        <end position="617"/>
    </location>
</feature>
<keyword evidence="3" id="KW-0472">Membrane</keyword>
<evidence type="ECO:0000256" key="3">
    <source>
        <dbReference type="SAM" id="Phobius"/>
    </source>
</evidence>
<dbReference type="Gene3D" id="3.40.630.190">
    <property type="entry name" value="LCP protein"/>
    <property type="match status" value="1"/>
</dbReference>
<keyword evidence="3" id="KW-1133">Transmembrane helix</keyword>
<name>A0A919RKL3_9ACTN</name>
<feature type="compositionally biased region" description="Low complexity" evidence="2">
    <location>
        <begin position="125"/>
        <end position="137"/>
    </location>
</feature>
<dbReference type="Proteomes" id="UP000606172">
    <property type="component" value="Unassembled WGS sequence"/>
</dbReference>
<dbReference type="InterPro" id="IPR004474">
    <property type="entry name" value="LytR_CpsA_psr"/>
</dbReference>
<evidence type="ECO:0000259" key="4">
    <source>
        <dbReference type="Pfam" id="PF03816"/>
    </source>
</evidence>
<feature type="transmembrane region" description="Helical" evidence="3">
    <location>
        <begin position="246"/>
        <end position="265"/>
    </location>
</feature>
<dbReference type="AlphaFoldDB" id="A0A919RKL3"/>
<dbReference type="RefSeq" id="WP_204027417.1">
    <property type="nucleotide sequence ID" value="NZ_BOOW01000026.1"/>
</dbReference>
<evidence type="ECO:0000313" key="5">
    <source>
        <dbReference type="EMBL" id="GII93776.1"/>
    </source>
</evidence>
<sequence>MGNGGSSGEPSGEGRKRRPRRRPTPGSPRRAPGTPGAPGAPGPSGKPGAERRPGPPSGNTGPGGSEEPVDRGGPQGPRPAPGRQRPPAKPAPTPQAAEGDTVAFRRDRDDAPGRAPVKAGPERQSAASPVGAPAAAPAGPPRFAKRLTTASIIGWTGLSAILPGAAHLRAGRRRTGFVLLGVFGAILIAAIVFGLQVFNDTGMVARDSTLITVSATAGVLALTWFALVLISYITLRPSRLNKTGQIVSGIAAGMLCVVVMAPFALAASSIVTAREAINAIFPSDPDGAHIGPIKAEDPWQGRDRVNFLMIGGDAAGNRTGVRTDTMMVASVHVKTGNTVMFSLPRNLQYVRFPAGNPLAAKFPNGFTGEDGQGLLNEVWYYADMNPHLVGGKGQGPRMLKDAIGHTLGLKIDYYALVNMYGFAKLVDAIGGLNIRVQYDVKWGGLYGTAGTIKAGYRKLSGEEALWYGRSRVGSDDFSRMERQRCVIGALTQQATPAVLLQNFNRIAGATKQMVRTDIPRDLLEHLVPLGMKVKDAKLSSVALVPPLIHTGNPDWHKIRVVAAKALRDSLRPDRRALAAGVTATPSTSPSASTTATATRPAPATTPLRTPTAHRTPTNGANAKNINDGCV</sequence>
<organism evidence="5 6">
    <name type="scientific">Sinosporangium siamense</name>
    <dbReference type="NCBI Taxonomy" id="1367973"/>
    <lineage>
        <taxon>Bacteria</taxon>
        <taxon>Bacillati</taxon>
        <taxon>Actinomycetota</taxon>
        <taxon>Actinomycetes</taxon>
        <taxon>Streptosporangiales</taxon>
        <taxon>Streptosporangiaceae</taxon>
        <taxon>Sinosporangium</taxon>
    </lineage>
</organism>
<feature type="transmembrane region" description="Helical" evidence="3">
    <location>
        <begin position="177"/>
        <end position="198"/>
    </location>
</feature>
<protein>
    <recommendedName>
        <fullName evidence="4">Cell envelope-related transcriptional attenuator domain-containing protein</fullName>
    </recommendedName>
</protein>
<feature type="compositionally biased region" description="Basic and acidic residues" evidence="2">
    <location>
        <begin position="103"/>
        <end position="112"/>
    </location>
</feature>
<feature type="transmembrane region" description="Helical" evidence="3">
    <location>
        <begin position="210"/>
        <end position="234"/>
    </location>
</feature>
<dbReference type="NCBIfam" id="TIGR00350">
    <property type="entry name" value="lytR_cpsA_psr"/>
    <property type="match status" value="1"/>
</dbReference>
<evidence type="ECO:0000256" key="1">
    <source>
        <dbReference type="ARBA" id="ARBA00006068"/>
    </source>
</evidence>
<dbReference type="PANTHER" id="PTHR33392:SF6">
    <property type="entry name" value="POLYISOPRENYL-TEICHOIC ACID--PEPTIDOGLYCAN TEICHOIC ACID TRANSFERASE TAGU"/>
    <property type="match status" value="1"/>
</dbReference>
<feature type="domain" description="Cell envelope-related transcriptional attenuator" evidence="4">
    <location>
        <begin position="322"/>
        <end position="494"/>
    </location>
</feature>
<reference evidence="5" key="1">
    <citation type="submission" date="2021-01" db="EMBL/GenBank/DDBJ databases">
        <title>Whole genome shotgun sequence of Sinosporangium siamense NBRC 109515.</title>
        <authorList>
            <person name="Komaki H."/>
            <person name="Tamura T."/>
        </authorList>
    </citation>
    <scope>NUCLEOTIDE SEQUENCE</scope>
    <source>
        <strain evidence="5">NBRC 109515</strain>
    </source>
</reference>
<comment type="similarity">
    <text evidence="1">Belongs to the LytR/CpsA/Psr (LCP) family.</text>
</comment>
<comment type="caution">
    <text evidence="5">The sequence shown here is derived from an EMBL/GenBank/DDBJ whole genome shotgun (WGS) entry which is preliminary data.</text>
</comment>
<dbReference type="PANTHER" id="PTHR33392">
    <property type="entry name" value="POLYISOPRENYL-TEICHOIC ACID--PEPTIDOGLYCAN TEICHOIC ACID TRANSFERASE TAGU"/>
    <property type="match status" value="1"/>
</dbReference>
<keyword evidence="3" id="KW-0812">Transmembrane</keyword>
<evidence type="ECO:0000256" key="2">
    <source>
        <dbReference type="SAM" id="MobiDB-lite"/>
    </source>
</evidence>
<feature type="region of interest" description="Disordered" evidence="2">
    <location>
        <begin position="1"/>
        <end position="141"/>
    </location>
</feature>
<accession>A0A919RKL3</accession>
<proteinExistence type="inferred from homology"/>
<dbReference type="InterPro" id="IPR050922">
    <property type="entry name" value="LytR/CpsA/Psr_CW_biosynth"/>
</dbReference>
<dbReference type="Pfam" id="PF03816">
    <property type="entry name" value="LytR_cpsA_psr"/>
    <property type="match status" value="1"/>
</dbReference>
<keyword evidence="6" id="KW-1185">Reference proteome</keyword>
<feature type="region of interest" description="Disordered" evidence="2">
    <location>
        <begin position="577"/>
        <end position="630"/>
    </location>
</feature>
<evidence type="ECO:0000313" key="6">
    <source>
        <dbReference type="Proteomes" id="UP000606172"/>
    </source>
</evidence>
<gene>
    <name evidence="5" type="ORF">Ssi02_40070</name>
</gene>
<dbReference type="EMBL" id="BOOW01000026">
    <property type="protein sequence ID" value="GII93776.1"/>
    <property type="molecule type" value="Genomic_DNA"/>
</dbReference>